<dbReference type="RefSeq" id="WP_136991382.1">
    <property type="nucleotide sequence ID" value="NZ_SZPQ01000026.1"/>
</dbReference>
<name>A0ABY2SKE9_9HYPH</name>
<proteinExistence type="predicted"/>
<sequence length="163" mass="17672">MSSTSSLPGWVQRFTQGANAPTDNGYYRDDPPYLTVGKKLYQLAQDESLRNATRHTLMPPGKLHIRSAAHAVTAGLYLSQSLSHTLACPAPMTAGAGDDKRPGRSLGYSPHQAGRAGGALFSNDVGPHSVRENDGEIHFKLVYVSPQNYPNYKGSRFIAIPVY</sequence>
<dbReference type="EMBL" id="SZPQ01000026">
    <property type="protein sequence ID" value="TKI04678.1"/>
    <property type="molecule type" value="Genomic_DNA"/>
</dbReference>
<evidence type="ECO:0000313" key="3">
    <source>
        <dbReference type="Proteomes" id="UP000305202"/>
    </source>
</evidence>
<reference evidence="2 3" key="1">
    <citation type="submission" date="2019-04" db="EMBL/GenBank/DDBJ databases">
        <authorList>
            <person name="Li M."/>
            <person name="Gao C."/>
        </authorList>
    </citation>
    <scope>NUCLEOTIDE SEQUENCE [LARGE SCALE GENOMIC DNA]</scope>
    <source>
        <strain evidence="2 3">BGMRC 2031</strain>
    </source>
</reference>
<evidence type="ECO:0000256" key="1">
    <source>
        <dbReference type="SAM" id="MobiDB-lite"/>
    </source>
</evidence>
<protein>
    <submittedName>
        <fullName evidence="2">Uncharacterized protein</fullName>
    </submittedName>
</protein>
<feature type="region of interest" description="Disordered" evidence="1">
    <location>
        <begin position="93"/>
        <end position="112"/>
    </location>
</feature>
<organism evidence="2 3">
    <name type="scientific">Martelella alba</name>
    <dbReference type="NCBI Taxonomy" id="2590451"/>
    <lineage>
        <taxon>Bacteria</taxon>
        <taxon>Pseudomonadati</taxon>
        <taxon>Pseudomonadota</taxon>
        <taxon>Alphaproteobacteria</taxon>
        <taxon>Hyphomicrobiales</taxon>
        <taxon>Aurantimonadaceae</taxon>
        <taxon>Martelella</taxon>
    </lineage>
</organism>
<dbReference type="Proteomes" id="UP000305202">
    <property type="component" value="Unassembled WGS sequence"/>
</dbReference>
<comment type="caution">
    <text evidence="2">The sequence shown here is derived from an EMBL/GenBank/DDBJ whole genome shotgun (WGS) entry which is preliminary data.</text>
</comment>
<accession>A0ABY2SKE9</accession>
<gene>
    <name evidence="2" type="ORF">FCN80_17095</name>
</gene>
<evidence type="ECO:0000313" key="2">
    <source>
        <dbReference type="EMBL" id="TKI04678.1"/>
    </source>
</evidence>
<keyword evidence="3" id="KW-1185">Reference proteome</keyword>